<evidence type="ECO:0000259" key="15">
    <source>
        <dbReference type="PROSITE" id="PS01124"/>
    </source>
</evidence>
<evidence type="ECO:0000256" key="7">
    <source>
        <dbReference type="ARBA" id="ARBA00022763"/>
    </source>
</evidence>
<keyword evidence="7" id="KW-0227">DNA damage</keyword>
<dbReference type="PROSITE" id="PS01124">
    <property type="entry name" value="HTH_ARAC_FAMILY_2"/>
    <property type="match status" value="1"/>
</dbReference>
<evidence type="ECO:0000256" key="5">
    <source>
        <dbReference type="ARBA" id="ARBA00022679"/>
    </source>
</evidence>
<dbReference type="CDD" id="cd00056">
    <property type="entry name" value="ENDO3c"/>
    <property type="match status" value="1"/>
</dbReference>
<evidence type="ECO:0000256" key="12">
    <source>
        <dbReference type="ARBA" id="ARBA00023163"/>
    </source>
</evidence>
<dbReference type="GO" id="GO:0032993">
    <property type="term" value="C:protein-DNA complex"/>
    <property type="evidence" value="ECO:0007669"/>
    <property type="project" value="TreeGrafter"/>
</dbReference>
<keyword evidence="12" id="KW-0804">Transcription</keyword>
<evidence type="ECO:0000256" key="9">
    <source>
        <dbReference type="ARBA" id="ARBA00023015"/>
    </source>
</evidence>
<dbReference type="AlphaFoldDB" id="A0A543J248"/>
<organism evidence="16 17">
    <name type="scientific">Thermopolyspora flexuosa</name>
    <dbReference type="NCBI Taxonomy" id="103836"/>
    <lineage>
        <taxon>Bacteria</taxon>
        <taxon>Bacillati</taxon>
        <taxon>Actinomycetota</taxon>
        <taxon>Actinomycetes</taxon>
        <taxon>Streptosporangiales</taxon>
        <taxon>Streptosporangiaceae</taxon>
        <taxon>Thermopolyspora</taxon>
    </lineage>
</organism>
<dbReference type="GO" id="GO:0008168">
    <property type="term" value="F:methyltransferase activity"/>
    <property type="evidence" value="ECO:0007669"/>
    <property type="project" value="UniProtKB-KW"/>
</dbReference>
<dbReference type="GO" id="GO:0043916">
    <property type="term" value="F:DNA-7-methylguanine glycosylase activity"/>
    <property type="evidence" value="ECO:0007669"/>
    <property type="project" value="TreeGrafter"/>
</dbReference>
<dbReference type="InterPro" id="IPR018060">
    <property type="entry name" value="HTH_AraC"/>
</dbReference>
<dbReference type="GO" id="GO:0005737">
    <property type="term" value="C:cytoplasm"/>
    <property type="evidence" value="ECO:0007669"/>
    <property type="project" value="TreeGrafter"/>
</dbReference>
<dbReference type="GO" id="GO:0043565">
    <property type="term" value="F:sequence-specific DNA binding"/>
    <property type="evidence" value="ECO:0007669"/>
    <property type="project" value="InterPro"/>
</dbReference>
<dbReference type="Gene3D" id="3.30.310.20">
    <property type="entry name" value="DNA-3-methyladenine glycosylase AlkA, N-terminal domain"/>
    <property type="match status" value="1"/>
</dbReference>
<dbReference type="SMART" id="SM00478">
    <property type="entry name" value="ENDO3c"/>
    <property type="match status" value="1"/>
</dbReference>
<dbReference type="Pfam" id="PF06029">
    <property type="entry name" value="AlkA_N"/>
    <property type="match status" value="1"/>
</dbReference>
<evidence type="ECO:0000256" key="8">
    <source>
        <dbReference type="ARBA" id="ARBA00022833"/>
    </source>
</evidence>
<dbReference type="GO" id="GO:0032259">
    <property type="term" value="P:methylation"/>
    <property type="evidence" value="ECO:0007669"/>
    <property type="project" value="UniProtKB-KW"/>
</dbReference>
<evidence type="ECO:0000256" key="3">
    <source>
        <dbReference type="ARBA" id="ARBA00012000"/>
    </source>
</evidence>
<dbReference type="PANTHER" id="PTHR43003:SF13">
    <property type="entry name" value="DNA-3-METHYLADENINE GLYCOSYLASE 2"/>
    <property type="match status" value="1"/>
</dbReference>
<keyword evidence="10" id="KW-0238">DNA-binding</keyword>
<comment type="catalytic activity">
    <reaction evidence="1">
        <text>Hydrolysis of alkylated DNA, releasing 3-methyladenine, 3-methylguanine, 7-methylguanine and 7-methyladenine.</text>
        <dbReference type="EC" id="3.2.2.21"/>
    </reaction>
</comment>
<evidence type="ECO:0000256" key="14">
    <source>
        <dbReference type="SAM" id="MobiDB-lite"/>
    </source>
</evidence>
<evidence type="ECO:0000256" key="10">
    <source>
        <dbReference type="ARBA" id="ARBA00023125"/>
    </source>
</evidence>
<dbReference type="GO" id="GO:0006285">
    <property type="term" value="P:base-excision repair, AP site formation"/>
    <property type="evidence" value="ECO:0007669"/>
    <property type="project" value="TreeGrafter"/>
</dbReference>
<feature type="compositionally biased region" description="Low complexity" evidence="14">
    <location>
        <begin position="1"/>
        <end position="13"/>
    </location>
</feature>
<evidence type="ECO:0000256" key="13">
    <source>
        <dbReference type="ARBA" id="ARBA00023204"/>
    </source>
</evidence>
<dbReference type="SMART" id="SM00342">
    <property type="entry name" value="HTH_ARAC"/>
    <property type="match status" value="1"/>
</dbReference>
<evidence type="ECO:0000313" key="16">
    <source>
        <dbReference type="EMBL" id="TQM76906.1"/>
    </source>
</evidence>
<comment type="cofactor">
    <cofactor evidence="2">
        <name>Zn(2+)</name>
        <dbReference type="ChEBI" id="CHEBI:29105"/>
    </cofactor>
</comment>
<dbReference type="Pfam" id="PF02805">
    <property type="entry name" value="Ada_Zn_binding"/>
    <property type="match status" value="1"/>
</dbReference>
<evidence type="ECO:0000256" key="11">
    <source>
        <dbReference type="ARBA" id="ARBA00023159"/>
    </source>
</evidence>
<feature type="compositionally biased region" description="Pro residues" evidence="14">
    <location>
        <begin position="14"/>
        <end position="27"/>
    </location>
</feature>
<proteinExistence type="predicted"/>
<evidence type="ECO:0000256" key="4">
    <source>
        <dbReference type="ARBA" id="ARBA00022603"/>
    </source>
</evidence>
<dbReference type="GO" id="GO:0032131">
    <property type="term" value="F:alkylated DNA binding"/>
    <property type="evidence" value="ECO:0007669"/>
    <property type="project" value="TreeGrafter"/>
</dbReference>
<keyword evidence="8" id="KW-0862">Zinc</keyword>
<dbReference type="Gene3D" id="1.10.10.60">
    <property type="entry name" value="Homeodomain-like"/>
    <property type="match status" value="1"/>
</dbReference>
<reference evidence="16 17" key="1">
    <citation type="submission" date="2019-06" db="EMBL/GenBank/DDBJ databases">
        <title>Sequencing the genomes of 1000 actinobacteria strains.</title>
        <authorList>
            <person name="Klenk H.-P."/>
        </authorList>
    </citation>
    <scope>NUCLEOTIDE SEQUENCE [LARGE SCALE GENOMIC DNA]</scope>
    <source>
        <strain evidence="16 17">DSM 43186</strain>
    </source>
</reference>
<feature type="domain" description="HTH araC/xylS-type" evidence="15">
    <location>
        <begin position="117"/>
        <end position="215"/>
    </location>
</feature>
<accession>A0A543J248</accession>
<dbReference type="EC" id="3.2.2.21" evidence="3"/>
<comment type="caution">
    <text evidence="16">The sequence shown here is derived from an EMBL/GenBank/DDBJ whole genome shotgun (WGS) entry which is preliminary data.</text>
</comment>
<protein>
    <recommendedName>
        <fullName evidence="3">DNA-3-methyladenine glycosylase II</fullName>
        <ecNumber evidence="3">3.2.2.21</ecNumber>
    </recommendedName>
</protein>
<dbReference type="InterPro" id="IPR037046">
    <property type="entry name" value="AlkA_N_sf"/>
</dbReference>
<keyword evidence="9" id="KW-0805">Transcription regulation</keyword>
<dbReference type="PANTHER" id="PTHR43003">
    <property type="entry name" value="DNA-3-METHYLADENINE GLYCOSYLASE"/>
    <property type="match status" value="1"/>
</dbReference>
<dbReference type="InterPro" id="IPR004026">
    <property type="entry name" value="Ada_DNA_repair_Zn-bd"/>
</dbReference>
<dbReference type="SUPFAM" id="SSF57884">
    <property type="entry name" value="Ada DNA repair protein, N-terminal domain (N-Ada 10)"/>
    <property type="match status" value="1"/>
</dbReference>
<dbReference type="InterPro" id="IPR051912">
    <property type="entry name" value="Alkylbase_DNA_Glycosylase/TA"/>
</dbReference>
<dbReference type="SMART" id="SM01009">
    <property type="entry name" value="AlkA_N"/>
    <property type="match status" value="1"/>
</dbReference>
<name>A0A543J248_9ACTN</name>
<dbReference type="GO" id="GO:0003700">
    <property type="term" value="F:DNA-binding transcription factor activity"/>
    <property type="evidence" value="ECO:0007669"/>
    <property type="project" value="InterPro"/>
</dbReference>
<evidence type="ECO:0000256" key="1">
    <source>
        <dbReference type="ARBA" id="ARBA00000086"/>
    </source>
</evidence>
<sequence>MSIAASPATAIPAPTAPPVTGPPAGPDAPPAELDFDACYRALAARDARFDGRFYTGVLTTGIYCRPICPARTPARRNVRFFRHPAAAEAAGFRPCKRCRPELSPGDPGWDVRADLVGRALRLIDDGVVDDCGVAGLARRLHVTDRHLRRLFLAELGVGPRSVARTRRLLLAKRLLTETTLPIGDVAFAAGFGSLRQFNAAMREAYGFAPGELRRNGAGAAAARRTGGAEGGGAITLRLHHRRPYEAGALLEFLAARAVPGVEAVDGTGYRRVVPGGVITLTPADGHVALRATLSDTRQLARIVARCRRLLDLDADPDAIAATLGATPLRPLVERRPGLRVPGAFDGFEMAVRAVVGQQVSVAGARTLLGRLVARAGERTADGHLFPTAERLADADLAGLGLTERRVRTLRTLAERVARGEIDLDGAQDPAEVTVRLLAVPGIGPWTAGYIAMRALRDPDAWPDGDLGLRRAMRRLGIGDDEIGRWRPWRAYAAQYLWSAS</sequence>
<dbReference type="InterPro" id="IPR003265">
    <property type="entry name" value="HhH-GPD_domain"/>
</dbReference>
<dbReference type="EMBL" id="VFPQ01000001">
    <property type="protein sequence ID" value="TQM76906.1"/>
    <property type="molecule type" value="Genomic_DNA"/>
</dbReference>
<keyword evidence="6" id="KW-0479">Metal-binding</keyword>
<dbReference type="SUPFAM" id="SSF55945">
    <property type="entry name" value="TATA-box binding protein-like"/>
    <property type="match status" value="1"/>
</dbReference>
<dbReference type="GO" id="GO:0006307">
    <property type="term" value="P:DNA alkylation repair"/>
    <property type="evidence" value="ECO:0007669"/>
    <property type="project" value="TreeGrafter"/>
</dbReference>
<dbReference type="Proteomes" id="UP000319213">
    <property type="component" value="Unassembled WGS sequence"/>
</dbReference>
<feature type="region of interest" description="Disordered" evidence="14">
    <location>
        <begin position="1"/>
        <end position="27"/>
    </location>
</feature>
<evidence type="ECO:0000256" key="6">
    <source>
        <dbReference type="ARBA" id="ARBA00022723"/>
    </source>
</evidence>
<dbReference type="SUPFAM" id="SSF46689">
    <property type="entry name" value="Homeodomain-like"/>
    <property type="match status" value="1"/>
</dbReference>
<keyword evidence="11" id="KW-0010">Activator</keyword>
<keyword evidence="4" id="KW-0489">Methyltransferase</keyword>
<keyword evidence="17" id="KW-1185">Reference proteome</keyword>
<dbReference type="SUPFAM" id="SSF48150">
    <property type="entry name" value="DNA-glycosylase"/>
    <property type="match status" value="1"/>
</dbReference>
<keyword evidence="13" id="KW-0234">DNA repair</keyword>
<evidence type="ECO:0000256" key="2">
    <source>
        <dbReference type="ARBA" id="ARBA00001947"/>
    </source>
</evidence>
<keyword evidence="5" id="KW-0808">Transferase</keyword>
<gene>
    <name evidence="16" type="ORF">FHX40_3657</name>
</gene>
<dbReference type="Gene3D" id="3.40.10.10">
    <property type="entry name" value="DNA Methylphosphotriester Repair Domain"/>
    <property type="match status" value="1"/>
</dbReference>
<dbReference type="InterPro" id="IPR009057">
    <property type="entry name" value="Homeodomain-like_sf"/>
</dbReference>
<dbReference type="InterPro" id="IPR035451">
    <property type="entry name" value="Ada-like_dom_sf"/>
</dbReference>
<dbReference type="GO" id="GO:0008725">
    <property type="term" value="F:DNA-3-methyladenine glycosylase activity"/>
    <property type="evidence" value="ECO:0007669"/>
    <property type="project" value="TreeGrafter"/>
</dbReference>
<dbReference type="InterPro" id="IPR011257">
    <property type="entry name" value="DNA_glycosylase"/>
</dbReference>
<dbReference type="Gene3D" id="1.10.340.30">
    <property type="entry name" value="Hypothetical protein, domain 2"/>
    <property type="match status" value="1"/>
</dbReference>
<evidence type="ECO:0000313" key="17">
    <source>
        <dbReference type="Proteomes" id="UP000319213"/>
    </source>
</evidence>
<dbReference type="InterPro" id="IPR010316">
    <property type="entry name" value="AlkA_N"/>
</dbReference>
<dbReference type="FunFam" id="3.40.10.10:FF:000001">
    <property type="entry name" value="DNA-3-methyladenine glycosylase 2"/>
    <property type="match status" value="1"/>
</dbReference>
<dbReference type="GO" id="GO:0008270">
    <property type="term" value="F:zinc ion binding"/>
    <property type="evidence" value="ECO:0007669"/>
    <property type="project" value="InterPro"/>
</dbReference>
<dbReference type="Pfam" id="PF00730">
    <property type="entry name" value="HhH-GPD"/>
    <property type="match status" value="1"/>
</dbReference>
<dbReference type="Pfam" id="PF12833">
    <property type="entry name" value="HTH_18"/>
    <property type="match status" value="1"/>
</dbReference>